<evidence type="ECO:0000256" key="1">
    <source>
        <dbReference type="SAM" id="Phobius"/>
    </source>
</evidence>
<sequence>MTEDATRSPISGIVLMCAGIACLSLNDAIAKTLTATYAPLQILFLRNIIAIVPALLMALYMGGTAALVTASPGAHLLRGVLWTCAASTFFLGLRYLGLAEATTLVFAAPIFIVTLSSLFLKEKVGWRRWTAVLVGFLGVLVVVRPGMATFQLVALLPVSTALFYALLMIGSRLVDPRESPWTVMLYLVTFGALTSGVLAPFFWTAVRPEDIWLFVGTAILGTAAMTMITQAFRFSSASVVAQFEYTGLLWAILLGWLIWREVPDLATLVGAGIIVSTGLYIIFRERQLQK</sequence>
<reference evidence="3" key="1">
    <citation type="submission" date="2021-07" db="EMBL/GenBank/DDBJ databases">
        <title>Pseudohoeflea marina sp. nov. a polyhydroxyalcanoate-producing bacterium.</title>
        <authorList>
            <person name="Zheng W."/>
            <person name="Yu S."/>
            <person name="Huang Y."/>
        </authorList>
    </citation>
    <scope>NUCLEOTIDE SEQUENCE</scope>
    <source>
        <strain evidence="3">DP4N28-3</strain>
    </source>
</reference>
<accession>A0ABS6WJ51</accession>
<evidence type="ECO:0000313" key="4">
    <source>
        <dbReference type="Proteomes" id="UP001430804"/>
    </source>
</evidence>
<feature type="transmembrane region" description="Helical" evidence="1">
    <location>
        <begin position="153"/>
        <end position="171"/>
    </location>
</feature>
<organism evidence="3 4">
    <name type="scientific">Pseudohoeflea coraliihabitans</name>
    <dbReference type="NCBI Taxonomy" id="2860393"/>
    <lineage>
        <taxon>Bacteria</taxon>
        <taxon>Pseudomonadati</taxon>
        <taxon>Pseudomonadota</taxon>
        <taxon>Alphaproteobacteria</taxon>
        <taxon>Hyphomicrobiales</taxon>
        <taxon>Rhizobiaceae</taxon>
        <taxon>Pseudohoeflea</taxon>
    </lineage>
</organism>
<dbReference type="InterPro" id="IPR000620">
    <property type="entry name" value="EamA_dom"/>
</dbReference>
<feature type="transmembrane region" description="Helical" evidence="1">
    <location>
        <begin position="211"/>
        <end position="232"/>
    </location>
</feature>
<dbReference type="PROSITE" id="PS51257">
    <property type="entry name" value="PROKAR_LIPOPROTEIN"/>
    <property type="match status" value="1"/>
</dbReference>
<keyword evidence="1" id="KW-0812">Transmembrane</keyword>
<feature type="transmembrane region" description="Helical" evidence="1">
    <location>
        <begin position="42"/>
        <end position="68"/>
    </location>
</feature>
<feature type="transmembrane region" description="Helical" evidence="1">
    <location>
        <begin position="239"/>
        <end position="259"/>
    </location>
</feature>
<keyword evidence="1" id="KW-1133">Transmembrane helix</keyword>
<feature type="domain" description="EamA" evidence="2">
    <location>
        <begin position="11"/>
        <end position="143"/>
    </location>
</feature>
<dbReference type="PANTHER" id="PTHR22911">
    <property type="entry name" value="ACYL-MALONYL CONDENSING ENZYME-RELATED"/>
    <property type="match status" value="1"/>
</dbReference>
<gene>
    <name evidence="3" type="ORF">KY465_01620</name>
</gene>
<feature type="transmembrane region" description="Helical" evidence="1">
    <location>
        <begin position="103"/>
        <end position="120"/>
    </location>
</feature>
<feature type="transmembrane region" description="Helical" evidence="1">
    <location>
        <begin position="80"/>
        <end position="97"/>
    </location>
</feature>
<dbReference type="Pfam" id="PF00892">
    <property type="entry name" value="EamA"/>
    <property type="match status" value="2"/>
</dbReference>
<feature type="domain" description="EamA" evidence="2">
    <location>
        <begin position="155"/>
        <end position="282"/>
    </location>
</feature>
<protein>
    <submittedName>
        <fullName evidence="3">DMT family transporter</fullName>
    </submittedName>
</protein>
<dbReference type="EMBL" id="JAHWQX010000001">
    <property type="protein sequence ID" value="MBW3095971.1"/>
    <property type="molecule type" value="Genomic_DNA"/>
</dbReference>
<name>A0ABS6WJ51_9HYPH</name>
<feature type="transmembrane region" description="Helical" evidence="1">
    <location>
        <begin position="12"/>
        <end position="30"/>
    </location>
</feature>
<feature type="transmembrane region" description="Helical" evidence="1">
    <location>
        <begin position="129"/>
        <end position="147"/>
    </location>
</feature>
<feature type="transmembrane region" description="Helical" evidence="1">
    <location>
        <begin position="183"/>
        <end position="205"/>
    </location>
</feature>
<proteinExistence type="predicted"/>
<evidence type="ECO:0000259" key="2">
    <source>
        <dbReference type="Pfam" id="PF00892"/>
    </source>
</evidence>
<dbReference type="Proteomes" id="UP001430804">
    <property type="component" value="Unassembled WGS sequence"/>
</dbReference>
<comment type="caution">
    <text evidence="3">The sequence shown here is derived from an EMBL/GenBank/DDBJ whole genome shotgun (WGS) entry which is preliminary data.</text>
</comment>
<feature type="transmembrane region" description="Helical" evidence="1">
    <location>
        <begin position="265"/>
        <end position="283"/>
    </location>
</feature>
<keyword evidence="4" id="KW-1185">Reference proteome</keyword>
<evidence type="ECO:0000313" key="3">
    <source>
        <dbReference type="EMBL" id="MBW3095971.1"/>
    </source>
</evidence>
<dbReference type="PANTHER" id="PTHR22911:SF103">
    <property type="entry name" value="BLR2811 PROTEIN"/>
    <property type="match status" value="1"/>
</dbReference>
<keyword evidence="1" id="KW-0472">Membrane</keyword>